<feature type="region of interest" description="Disordered" evidence="2">
    <location>
        <begin position="127"/>
        <end position="166"/>
    </location>
</feature>
<dbReference type="PANTHER" id="PTHR12932:SF9">
    <property type="entry name" value="TUBULIN POLYMERIZATION-PROMOTING PROTEIN HOMOLOG"/>
    <property type="match status" value="1"/>
</dbReference>
<accession>A0A4S2L8J0</accession>
<evidence type="ECO:0000313" key="4">
    <source>
        <dbReference type="Proteomes" id="UP000308267"/>
    </source>
</evidence>
<comment type="similarity">
    <text evidence="1">Belongs to the TPPP family.</text>
</comment>
<name>A0A4S2L8J0_OPIFE</name>
<sequence length="166" mass="17815">MEDTFRAFCDASKKGSTTATDKTVKKICTDCKIYSKKLDANAVDIALRKFLGNRAKDMTYESFMAFVDGELASEYAKSKGIGQSEAAKELRQKISQGAPKGHGTTGVSGDSATARLTDVKGYTGSHVQRFDAETGKGKGLEGREDRAENTGYVGAYKGKGTYDGTH</sequence>
<gene>
    <name evidence="3" type="ORF">CRM22_009216</name>
</gene>
<feature type="region of interest" description="Disordered" evidence="2">
    <location>
        <begin position="86"/>
        <end position="111"/>
    </location>
</feature>
<dbReference type="PANTHER" id="PTHR12932">
    <property type="entry name" value="P25 ALPHA-RELATED"/>
    <property type="match status" value="1"/>
</dbReference>
<comment type="caution">
    <text evidence="3">The sequence shown here is derived from an EMBL/GenBank/DDBJ whole genome shotgun (WGS) entry which is preliminary data.</text>
</comment>
<evidence type="ECO:0000313" key="3">
    <source>
        <dbReference type="EMBL" id="TGZ59220.1"/>
    </source>
</evidence>
<dbReference type="GO" id="GO:0046785">
    <property type="term" value="P:microtubule polymerization"/>
    <property type="evidence" value="ECO:0007669"/>
    <property type="project" value="InterPro"/>
</dbReference>
<organism evidence="3 4">
    <name type="scientific">Opisthorchis felineus</name>
    <dbReference type="NCBI Taxonomy" id="147828"/>
    <lineage>
        <taxon>Eukaryota</taxon>
        <taxon>Metazoa</taxon>
        <taxon>Spiralia</taxon>
        <taxon>Lophotrochozoa</taxon>
        <taxon>Platyhelminthes</taxon>
        <taxon>Trematoda</taxon>
        <taxon>Digenea</taxon>
        <taxon>Opisthorchiida</taxon>
        <taxon>Opisthorchiata</taxon>
        <taxon>Opisthorchiidae</taxon>
        <taxon>Opisthorchis</taxon>
    </lineage>
</organism>
<feature type="compositionally biased region" description="Basic and acidic residues" evidence="2">
    <location>
        <begin position="128"/>
        <end position="148"/>
    </location>
</feature>
<dbReference type="AlphaFoldDB" id="A0A4S2L8J0"/>
<proteinExistence type="inferred from homology"/>
<evidence type="ECO:0000256" key="1">
    <source>
        <dbReference type="ARBA" id="ARBA00010994"/>
    </source>
</evidence>
<dbReference type="EMBL" id="SJOL01008957">
    <property type="protein sequence ID" value="TGZ59220.1"/>
    <property type="molecule type" value="Genomic_DNA"/>
</dbReference>
<dbReference type="Proteomes" id="UP000308267">
    <property type="component" value="Unassembled WGS sequence"/>
</dbReference>
<dbReference type="InterPro" id="IPR008907">
    <property type="entry name" value="TPP/p25"/>
</dbReference>
<dbReference type="GO" id="GO:0015631">
    <property type="term" value="F:tubulin binding"/>
    <property type="evidence" value="ECO:0007669"/>
    <property type="project" value="InterPro"/>
</dbReference>
<dbReference type="OrthoDB" id="548799at2759"/>
<dbReference type="GO" id="GO:0001578">
    <property type="term" value="P:microtubule bundle formation"/>
    <property type="evidence" value="ECO:0007669"/>
    <property type="project" value="TreeGrafter"/>
</dbReference>
<dbReference type="SUPFAM" id="SSF47473">
    <property type="entry name" value="EF-hand"/>
    <property type="match status" value="1"/>
</dbReference>
<dbReference type="GO" id="GO:0005874">
    <property type="term" value="C:microtubule"/>
    <property type="evidence" value="ECO:0007669"/>
    <property type="project" value="TreeGrafter"/>
</dbReference>
<keyword evidence="4" id="KW-1185">Reference proteome</keyword>
<dbReference type="Pfam" id="PF05517">
    <property type="entry name" value="p25-alpha"/>
    <property type="match status" value="1"/>
</dbReference>
<evidence type="ECO:0000256" key="2">
    <source>
        <dbReference type="SAM" id="MobiDB-lite"/>
    </source>
</evidence>
<reference evidence="3 4" key="1">
    <citation type="journal article" date="2019" name="BMC Genomics">
        <title>New insights from Opisthorchis felineus genome: update on genomics of the epidemiologically important liver flukes.</title>
        <authorList>
            <person name="Ershov N.I."/>
            <person name="Mordvinov V.A."/>
            <person name="Prokhortchouk E.B."/>
            <person name="Pakharukova M.Y."/>
            <person name="Gunbin K.V."/>
            <person name="Ustyantsev K."/>
            <person name="Genaev M.A."/>
            <person name="Blinov A.G."/>
            <person name="Mazur A."/>
            <person name="Boulygina E."/>
            <person name="Tsygankova S."/>
            <person name="Khrameeva E."/>
            <person name="Chekanov N."/>
            <person name="Fan G."/>
            <person name="Xiao A."/>
            <person name="Zhang H."/>
            <person name="Xu X."/>
            <person name="Yang H."/>
            <person name="Solovyev V."/>
            <person name="Lee S.M."/>
            <person name="Liu X."/>
            <person name="Afonnikov D.A."/>
            <person name="Skryabin K.G."/>
        </authorList>
    </citation>
    <scope>NUCLEOTIDE SEQUENCE [LARGE SCALE GENOMIC DNA]</scope>
    <source>
        <strain evidence="3">AK-0245</strain>
        <tissue evidence="3">Whole organism</tissue>
    </source>
</reference>
<dbReference type="InterPro" id="IPR011992">
    <property type="entry name" value="EF-hand-dom_pair"/>
</dbReference>
<protein>
    <recommendedName>
        <fullName evidence="5">Tubulin polymerization-promoting protein family member 3</fullName>
    </recommendedName>
</protein>
<evidence type="ECO:0008006" key="5">
    <source>
        <dbReference type="Google" id="ProtNLM"/>
    </source>
</evidence>
<dbReference type="GO" id="GO:0032273">
    <property type="term" value="P:positive regulation of protein polymerization"/>
    <property type="evidence" value="ECO:0007669"/>
    <property type="project" value="TreeGrafter"/>
</dbReference>
<dbReference type="Gene3D" id="1.10.238.10">
    <property type="entry name" value="EF-hand"/>
    <property type="match status" value="1"/>
</dbReference>